<dbReference type="GO" id="GO:0103016">
    <property type="term" value="F:tRNA-uridine 2-sulfurtransferase activity"/>
    <property type="evidence" value="ECO:0007669"/>
    <property type="project" value="UniProtKB-EC"/>
</dbReference>
<accession>A0A7M1XKF6</accession>
<dbReference type="SUPFAM" id="SSF52402">
    <property type="entry name" value="Adenine nucleotide alpha hydrolases-like"/>
    <property type="match status" value="1"/>
</dbReference>
<gene>
    <name evidence="9 12" type="primary">mnmA</name>
    <name evidence="12" type="ORF">DYE49_03035</name>
</gene>
<evidence type="ECO:0000256" key="9">
    <source>
        <dbReference type="HAMAP-Rule" id="MF_00144"/>
    </source>
</evidence>
<dbReference type="Gene3D" id="3.40.50.620">
    <property type="entry name" value="HUPs"/>
    <property type="match status" value="1"/>
</dbReference>
<dbReference type="GO" id="GO:0000049">
    <property type="term" value="F:tRNA binding"/>
    <property type="evidence" value="ECO:0007669"/>
    <property type="project" value="UniProtKB-KW"/>
</dbReference>
<evidence type="ECO:0000256" key="2">
    <source>
        <dbReference type="ARBA" id="ARBA00022679"/>
    </source>
</evidence>
<keyword evidence="12" id="KW-0489">Methyltransferase</keyword>
<dbReference type="Pfam" id="PF03054">
    <property type="entry name" value="tRNA_Me_trans"/>
    <property type="match status" value="1"/>
</dbReference>
<dbReference type="Gene3D" id="2.30.30.280">
    <property type="entry name" value="Adenine nucleotide alpha hydrolases-like domains"/>
    <property type="match status" value="1"/>
</dbReference>
<dbReference type="InterPro" id="IPR023382">
    <property type="entry name" value="MnmA-like_central_sf"/>
</dbReference>
<name>A0A7M1XKF6_9SPIR</name>
<feature type="binding site" evidence="9">
    <location>
        <begin position="8"/>
        <end position="15"/>
    </location>
    <ligand>
        <name>ATP</name>
        <dbReference type="ChEBI" id="CHEBI:30616"/>
    </ligand>
</feature>
<feature type="site" description="Interaction with tRNA" evidence="9">
    <location>
        <position position="134"/>
    </location>
</feature>
<keyword evidence="1 9" id="KW-0820">tRNA-binding</keyword>
<evidence type="ECO:0000256" key="8">
    <source>
        <dbReference type="ARBA" id="ARBA00051542"/>
    </source>
</evidence>
<evidence type="ECO:0000256" key="6">
    <source>
        <dbReference type="ARBA" id="ARBA00022884"/>
    </source>
</evidence>
<dbReference type="Pfam" id="PF20259">
    <property type="entry name" value="tRNA_Me_trans_M"/>
    <property type="match status" value="1"/>
</dbReference>
<feature type="domain" description="tRNA-specific 2-thiouridylase MnmA-like central" evidence="11">
    <location>
        <begin position="214"/>
        <end position="283"/>
    </location>
</feature>
<evidence type="ECO:0000259" key="10">
    <source>
        <dbReference type="Pfam" id="PF20258"/>
    </source>
</evidence>
<comment type="function">
    <text evidence="9">Catalyzes the 2-thiolation of uridine at the wobble position (U34) of tRNA, leading to the formation of s(2)U34.</text>
</comment>
<evidence type="ECO:0000256" key="5">
    <source>
        <dbReference type="ARBA" id="ARBA00022840"/>
    </source>
</evidence>
<evidence type="ECO:0000259" key="11">
    <source>
        <dbReference type="Pfam" id="PF20259"/>
    </source>
</evidence>
<protein>
    <recommendedName>
        <fullName evidence="9">tRNA-specific 2-thiouridylase MnmA</fullName>
        <ecNumber evidence="9">2.8.1.13</ecNumber>
    </recommendedName>
</protein>
<evidence type="ECO:0000313" key="12">
    <source>
        <dbReference type="EMBL" id="QOS39485.1"/>
    </source>
</evidence>
<dbReference type="Pfam" id="PF20258">
    <property type="entry name" value="tRNA_Me_trans_C"/>
    <property type="match status" value="1"/>
</dbReference>
<dbReference type="NCBIfam" id="TIGR00420">
    <property type="entry name" value="trmU"/>
    <property type="match status" value="1"/>
</dbReference>
<dbReference type="EC" id="2.8.1.13" evidence="9"/>
<feature type="region of interest" description="Interaction with tRNA" evidence="9">
    <location>
        <begin position="319"/>
        <end position="320"/>
    </location>
</feature>
<feature type="disulfide bond" description="Alternate" evidence="9">
    <location>
        <begin position="109"/>
        <end position="206"/>
    </location>
</feature>
<comment type="catalytic activity">
    <reaction evidence="8 9">
        <text>S-sulfanyl-L-cysteinyl-[protein] + uridine(34) in tRNA + AH2 + ATP = 2-thiouridine(34) in tRNA + L-cysteinyl-[protein] + A + AMP + diphosphate + H(+)</text>
        <dbReference type="Rhea" id="RHEA:47032"/>
        <dbReference type="Rhea" id="RHEA-COMP:10131"/>
        <dbReference type="Rhea" id="RHEA-COMP:11726"/>
        <dbReference type="Rhea" id="RHEA-COMP:11727"/>
        <dbReference type="Rhea" id="RHEA-COMP:11728"/>
        <dbReference type="ChEBI" id="CHEBI:13193"/>
        <dbReference type="ChEBI" id="CHEBI:15378"/>
        <dbReference type="ChEBI" id="CHEBI:17499"/>
        <dbReference type="ChEBI" id="CHEBI:29950"/>
        <dbReference type="ChEBI" id="CHEBI:30616"/>
        <dbReference type="ChEBI" id="CHEBI:33019"/>
        <dbReference type="ChEBI" id="CHEBI:61963"/>
        <dbReference type="ChEBI" id="CHEBI:65315"/>
        <dbReference type="ChEBI" id="CHEBI:87170"/>
        <dbReference type="ChEBI" id="CHEBI:456215"/>
        <dbReference type="EC" id="2.8.1.13"/>
    </reaction>
</comment>
<evidence type="ECO:0000256" key="7">
    <source>
        <dbReference type="ARBA" id="ARBA00023157"/>
    </source>
</evidence>
<dbReference type="FunFam" id="2.30.30.280:FF:000001">
    <property type="entry name" value="tRNA-specific 2-thiouridylase MnmA"/>
    <property type="match status" value="1"/>
</dbReference>
<dbReference type="InterPro" id="IPR046884">
    <property type="entry name" value="MnmA-like_central"/>
</dbReference>
<keyword evidence="2 9" id="KW-0808">Transferase</keyword>
<feature type="region of interest" description="Interaction with tRNA" evidence="9">
    <location>
        <begin position="155"/>
        <end position="157"/>
    </location>
</feature>
<comment type="similarity">
    <text evidence="9">Belongs to the MnmA/TRMU family.</text>
</comment>
<keyword evidence="7 9" id="KW-1015">Disulfide bond</keyword>
<dbReference type="InterPro" id="IPR004506">
    <property type="entry name" value="MnmA-like"/>
</dbReference>
<dbReference type="Gene3D" id="2.40.30.10">
    <property type="entry name" value="Translation factors"/>
    <property type="match status" value="1"/>
</dbReference>
<keyword evidence="3 9" id="KW-0819">tRNA processing</keyword>
<dbReference type="InterPro" id="IPR014729">
    <property type="entry name" value="Rossmann-like_a/b/a_fold"/>
</dbReference>
<keyword evidence="6 9" id="KW-0694">RNA-binding</keyword>
<feature type="binding site" evidence="9">
    <location>
        <position position="133"/>
    </location>
    <ligand>
        <name>ATP</name>
        <dbReference type="ChEBI" id="CHEBI:30616"/>
    </ligand>
</feature>
<dbReference type="GO" id="GO:0032259">
    <property type="term" value="P:methylation"/>
    <property type="evidence" value="ECO:0007669"/>
    <property type="project" value="UniProtKB-KW"/>
</dbReference>
<sequence>MSKKVLLGLSGGVDSAVSAYLLKKQGYEVTCCFMRNWDSITNNDIEGNPTLSGSKCSQEFDYDDAVETAFELELPIIRKDFIDEYWKEVFQQFLDTYKKGYTPDPDVFCNKYIKFGHFYQYAKSLGFDTIAMGHYAMRIDEDHESHLYKAFDKNKDQSYFLAQISSEQLSHCLFPLENLTKPQVREIAQQEGLSAVMHKKDSTGVCFIGERNFKQFLHNYLPSKPGDIIDITNNQVLKKHDGVLYYTVGQHRGLDIGGIKGRKMDPYFVVGKDVEKNVLYVAQEEGNTYRKSYRCMIDHLNWIGMDMPLETTELNCKFRYRGKDMPVKFTPRPDYESAYLDYDGYDYIAKGQIAVLYLGDRCLGSGIIEETFDQNLEKILY</sequence>
<dbReference type="PANTHER" id="PTHR11933">
    <property type="entry name" value="TRNA 5-METHYLAMINOMETHYL-2-THIOURIDYLATE -METHYLTRANSFERASE"/>
    <property type="match status" value="1"/>
</dbReference>
<evidence type="ECO:0000256" key="3">
    <source>
        <dbReference type="ARBA" id="ARBA00022694"/>
    </source>
</evidence>
<reference evidence="12 13" key="1">
    <citation type="submission" date="2018-08" db="EMBL/GenBank/DDBJ databases">
        <title>The first complete genome of Treponema rectale (CHPAT), a commensal spirochete of the bovine rectum.</title>
        <authorList>
            <person name="Staton G.J."/>
            <person name="Clegg S.R."/>
            <person name="Carter S.D."/>
            <person name="Radford A.D."/>
            <person name="Darby A."/>
            <person name="Hall N."/>
            <person name="Birtles R.J."/>
            <person name="Evans N.J."/>
        </authorList>
    </citation>
    <scope>NUCLEOTIDE SEQUENCE [LARGE SCALE GENOMIC DNA]</scope>
    <source>
        <strain evidence="12 13">CHPA</strain>
    </source>
</reference>
<keyword evidence="4 9" id="KW-0547">Nucleotide-binding</keyword>
<feature type="binding site" evidence="9">
    <location>
        <position position="34"/>
    </location>
    <ligand>
        <name>ATP</name>
        <dbReference type="ChEBI" id="CHEBI:30616"/>
    </ligand>
</feature>
<comment type="subcellular location">
    <subcellularLocation>
        <location evidence="9">Cytoplasm</location>
    </subcellularLocation>
</comment>
<dbReference type="Proteomes" id="UP000593591">
    <property type="component" value="Chromosome"/>
</dbReference>
<keyword evidence="9" id="KW-0963">Cytoplasm</keyword>
<dbReference type="GO" id="GO:0005524">
    <property type="term" value="F:ATP binding"/>
    <property type="evidence" value="ECO:0007669"/>
    <property type="project" value="UniProtKB-KW"/>
</dbReference>
<feature type="active site" description="Nucleophile" evidence="9">
    <location>
        <position position="109"/>
    </location>
</feature>
<feature type="site" description="Interaction with tRNA" evidence="9">
    <location>
        <position position="352"/>
    </location>
</feature>
<feature type="domain" description="tRNA-specific 2-thiouridylase MnmA-like C-terminal" evidence="10">
    <location>
        <begin position="295"/>
        <end position="368"/>
    </location>
</feature>
<proteinExistence type="inferred from homology"/>
<feature type="active site" description="Cysteine persulfide intermediate" evidence="9">
    <location>
        <position position="206"/>
    </location>
</feature>
<dbReference type="NCBIfam" id="NF001138">
    <property type="entry name" value="PRK00143.1"/>
    <property type="match status" value="1"/>
</dbReference>
<organism evidence="12 13">
    <name type="scientific">Treponema rectale</name>
    <dbReference type="NCBI Taxonomy" id="744512"/>
    <lineage>
        <taxon>Bacteria</taxon>
        <taxon>Pseudomonadati</taxon>
        <taxon>Spirochaetota</taxon>
        <taxon>Spirochaetia</taxon>
        <taxon>Spirochaetales</taxon>
        <taxon>Treponemataceae</taxon>
        <taxon>Treponema</taxon>
    </lineage>
</organism>
<keyword evidence="5 9" id="KW-0067">ATP-binding</keyword>
<dbReference type="GO" id="GO:0002143">
    <property type="term" value="P:tRNA wobble position uridine thiolation"/>
    <property type="evidence" value="ECO:0007669"/>
    <property type="project" value="TreeGrafter"/>
</dbReference>
<dbReference type="KEGG" id="trc:DYE49_03035"/>
<dbReference type="EMBL" id="CP031517">
    <property type="protein sequence ID" value="QOS39485.1"/>
    <property type="molecule type" value="Genomic_DNA"/>
</dbReference>
<dbReference type="GO" id="GO:0008168">
    <property type="term" value="F:methyltransferase activity"/>
    <property type="evidence" value="ECO:0007669"/>
    <property type="project" value="UniProtKB-KW"/>
</dbReference>
<dbReference type="GO" id="GO:0005737">
    <property type="term" value="C:cytoplasm"/>
    <property type="evidence" value="ECO:0007669"/>
    <property type="project" value="UniProtKB-SubCell"/>
</dbReference>
<evidence type="ECO:0000256" key="1">
    <source>
        <dbReference type="ARBA" id="ARBA00022555"/>
    </source>
</evidence>
<dbReference type="PANTHER" id="PTHR11933:SF5">
    <property type="entry name" value="MITOCHONDRIAL TRNA-SPECIFIC 2-THIOURIDYLASE 1"/>
    <property type="match status" value="1"/>
</dbReference>
<comment type="caution">
    <text evidence="9">Lacks conserved residue(s) required for the propagation of feature annotation.</text>
</comment>
<evidence type="ECO:0000256" key="4">
    <source>
        <dbReference type="ARBA" id="ARBA00022741"/>
    </source>
</evidence>
<dbReference type="InterPro" id="IPR046885">
    <property type="entry name" value="MnmA-like_C"/>
</dbReference>
<dbReference type="AlphaFoldDB" id="A0A7M1XKF6"/>
<evidence type="ECO:0000313" key="13">
    <source>
        <dbReference type="Proteomes" id="UP000593591"/>
    </source>
</evidence>
<dbReference type="CDD" id="cd01998">
    <property type="entry name" value="MnmA_TRMU-like"/>
    <property type="match status" value="1"/>
</dbReference>
<dbReference type="HAMAP" id="MF_00144">
    <property type="entry name" value="tRNA_thiouridyl_MnmA"/>
    <property type="match status" value="1"/>
</dbReference>